<reference evidence="1" key="2">
    <citation type="submission" date="2020-09" db="EMBL/GenBank/DDBJ databases">
        <authorList>
            <person name="Sun Q."/>
            <person name="Ohkuma M."/>
        </authorList>
    </citation>
    <scope>NUCLEOTIDE SEQUENCE</scope>
    <source>
        <strain evidence="1">JCM 5016</strain>
    </source>
</reference>
<dbReference type="AlphaFoldDB" id="A0A918R2Q3"/>
<dbReference type="EMBL" id="BMWH01000005">
    <property type="protein sequence ID" value="GGZ82905.1"/>
    <property type="molecule type" value="Genomic_DNA"/>
</dbReference>
<evidence type="ECO:0000313" key="1">
    <source>
        <dbReference type="EMBL" id="GGZ82905.1"/>
    </source>
</evidence>
<keyword evidence="2" id="KW-1185">Reference proteome</keyword>
<protein>
    <submittedName>
        <fullName evidence="1">Uncharacterized protein</fullName>
    </submittedName>
</protein>
<gene>
    <name evidence="1" type="ORF">GCM10010389_21170</name>
</gene>
<name>A0A918R2Q3_9ACTN</name>
<accession>A0A918R2Q3</accession>
<reference evidence="1" key="1">
    <citation type="journal article" date="2014" name="Int. J. Syst. Evol. Microbiol.">
        <title>Complete genome sequence of Corynebacterium casei LMG S-19264T (=DSM 44701T), isolated from a smear-ripened cheese.</title>
        <authorList>
            <consortium name="US DOE Joint Genome Institute (JGI-PGF)"/>
            <person name="Walter F."/>
            <person name="Albersmeier A."/>
            <person name="Kalinowski J."/>
            <person name="Ruckert C."/>
        </authorList>
    </citation>
    <scope>NUCLEOTIDE SEQUENCE</scope>
    <source>
        <strain evidence="1">JCM 5016</strain>
    </source>
</reference>
<comment type="caution">
    <text evidence="1">The sequence shown here is derived from an EMBL/GenBank/DDBJ whole genome shotgun (WGS) entry which is preliminary data.</text>
</comment>
<dbReference type="Proteomes" id="UP000623010">
    <property type="component" value="Unassembled WGS sequence"/>
</dbReference>
<proteinExistence type="predicted"/>
<organism evidence="1 2">
    <name type="scientific">Streptomyces echinoruber</name>
    <dbReference type="NCBI Taxonomy" id="68898"/>
    <lineage>
        <taxon>Bacteria</taxon>
        <taxon>Bacillati</taxon>
        <taxon>Actinomycetota</taxon>
        <taxon>Actinomycetes</taxon>
        <taxon>Kitasatosporales</taxon>
        <taxon>Streptomycetaceae</taxon>
        <taxon>Streptomyces</taxon>
    </lineage>
</organism>
<evidence type="ECO:0000313" key="2">
    <source>
        <dbReference type="Proteomes" id="UP000623010"/>
    </source>
</evidence>
<sequence length="75" mass="8522">MRVQVWVWVRARGPQVRAAHVSVCVAYVSGEWHGRRGCAWRMSRGAVRASWMCVAYISGEVCHILSRAGRPRARQ</sequence>